<proteinExistence type="predicted"/>
<feature type="compositionally biased region" description="Basic and acidic residues" evidence="1">
    <location>
        <begin position="445"/>
        <end position="456"/>
    </location>
</feature>
<feature type="region of interest" description="Disordered" evidence="1">
    <location>
        <begin position="445"/>
        <end position="492"/>
    </location>
</feature>
<reference evidence="2" key="2">
    <citation type="submission" date="2023-05" db="EMBL/GenBank/DDBJ databases">
        <authorList>
            <consortium name="Lawrence Berkeley National Laboratory"/>
            <person name="Steindorff A."/>
            <person name="Hensen N."/>
            <person name="Bonometti L."/>
            <person name="Westerberg I."/>
            <person name="Brannstrom I.O."/>
            <person name="Guillou S."/>
            <person name="Cros-Aarteil S."/>
            <person name="Calhoun S."/>
            <person name="Haridas S."/>
            <person name="Kuo A."/>
            <person name="Mondo S."/>
            <person name="Pangilinan J."/>
            <person name="Riley R."/>
            <person name="Labutti K."/>
            <person name="Andreopoulos B."/>
            <person name="Lipzen A."/>
            <person name="Chen C."/>
            <person name="Yanf M."/>
            <person name="Daum C."/>
            <person name="Ng V."/>
            <person name="Clum A."/>
            <person name="Ohm R."/>
            <person name="Martin F."/>
            <person name="Silar P."/>
            <person name="Natvig D."/>
            <person name="Lalanne C."/>
            <person name="Gautier V."/>
            <person name="Ament-Velasquez S.L."/>
            <person name="Kruys A."/>
            <person name="Hutchinson M.I."/>
            <person name="Powell A.J."/>
            <person name="Barry K."/>
            <person name="Miller A.N."/>
            <person name="Grigoriev I.V."/>
            <person name="Debuchy R."/>
            <person name="Gladieux P."/>
            <person name="Thoren M.H."/>
            <person name="Johannesson H."/>
        </authorList>
    </citation>
    <scope>NUCLEOTIDE SEQUENCE</scope>
    <source>
        <strain evidence="2">CBS 315.58</strain>
    </source>
</reference>
<dbReference type="Proteomes" id="UP001303160">
    <property type="component" value="Unassembled WGS sequence"/>
</dbReference>
<sequence length="492" mass="56257">MAPRARCLLLESLPNEIIGYIIGEMDSIPDLTWAISSPPVVRSVFLFRHGYNSARVYEDHNEDETCDKMTFVARGYLRTMEFLADLYIVTRLRSFNDCSTATLTEKQRQRIEAACGQPSPTERLRVLTAFYRRRLFCNIWAPTERVLFRKDDWDDPSDEEIIAISNTTLDEVDDNSSDDGRPLGLLDPLDEWEHQQIDHINVFVSRLCAALCVTAEAHNAPIPKEQVGEMMCKSTSLAKYLRDHGSISYEAVAKVSSFPRYDRDWRQTTPQHKDRMDHPYRAVIEMYSLPFFTSAWHSKRVSVCPHVFMEDGLSCPFYKDEPPLPSFGWVDAVDGWCQNWVGRTFVGKGGEIDDTYKDLADKYWPEDYALAVFRVGGLTMWDRSRVEAIKRLPQLALLGTLRTGWAEAGYDDYDIDPLQYLYGSDGKLGDSELGWGSEFGYDSKDNECFPEPKEGPDLVSGVEEDMSQVEGVLNHGEENSQGKTARQRMDRF</sequence>
<keyword evidence="3" id="KW-1185">Reference proteome</keyword>
<gene>
    <name evidence="2" type="ORF">QBC40DRAFT_331030</name>
</gene>
<evidence type="ECO:0000256" key="1">
    <source>
        <dbReference type="SAM" id="MobiDB-lite"/>
    </source>
</evidence>
<reference evidence="2" key="1">
    <citation type="journal article" date="2023" name="Mol. Phylogenet. Evol.">
        <title>Genome-scale phylogeny and comparative genomics of the fungal order Sordariales.</title>
        <authorList>
            <person name="Hensen N."/>
            <person name="Bonometti L."/>
            <person name="Westerberg I."/>
            <person name="Brannstrom I.O."/>
            <person name="Guillou S."/>
            <person name="Cros-Aarteil S."/>
            <person name="Calhoun S."/>
            <person name="Haridas S."/>
            <person name="Kuo A."/>
            <person name="Mondo S."/>
            <person name="Pangilinan J."/>
            <person name="Riley R."/>
            <person name="LaButti K."/>
            <person name="Andreopoulos B."/>
            <person name="Lipzen A."/>
            <person name="Chen C."/>
            <person name="Yan M."/>
            <person name="Daum C."/>
            <person name="Ng V."/>
            <person name="Clum A."/>
            <person name="Steindorff A."/>
            <person name="Ohm R.A."/>
            <person name="Martin F."/>
            <person name="Silar P."/>
            <person name="Natvig D.O."/>
            <person name="Lalanne C."/>
            <person name="Gautier V."/>
            <person name="Ament-Velasquez S.L."/>
            <person name="Kruys A."/>
            <person name="Hutchinson M.I."/>
            <person name="Powell A.J."/>
            <person name="Barry K."/>
            <person name="Miller A.N."/>
            <person name="Grigoriev I.V."/>
            <person name="Debuchy R."/>
            <person name="Gladieux P."/>
            <person name="Hiltunen Thoren M."/>
            <person name="Johannesson H."/>
        </authorList>
    </citation>
    <scope>NUCLEOTIDE SEQUENCE</scope>
    <source>
        <strain evidence="2">CBS 315.58</strain>
    </source>
</reference>
<comment type="caution">
    <text evidence="2">The sequence shown here is derived from an EMBL/GenBank/DDBJ whole genome shotgun (WGS) entry which is preliminary data.</text>
</comment>
<accession>A0AAN6XU56</accession>
<dbReference type="EMBL" id="MU863881">
    <property type="protein sequence ID" value="KAK4204617.1"/>
    <property type="molecule type" value="Genomic_DNA"/>
</dbReference>
<organism evidence="2 3">
    <name type="scientific">Triangularia verruculosa</name>
    <dbReference type="NCBI Taxonomy" id="2587418"/>
    <lineage>
        <taxon>Eukaryota</taxon>
        <taxon>Fungi</taxon>
        <taxon>Dikarya</taxon>
        <taxon>Ascomycota</taxon>
        <taxon>Pezizomycotina</taxon>
        <taxon>Sordariomycetes</taxon>
        <taxon>Sordariomycetidae</taxon>
        <taxon>Sordariales</taxon>
        <taxon>Podosporaceae</taxon>
        <taxon>Triangularia</taxon>
    </lineage>
</organism>
<dbReference type="AlphaFoldDB" id="A0AAN6XU56"/>
<evidence type="ECO:0000313" key="3">
    <source>
        <dbReference type="Proteomes" id="UP001303160"/>
    </source>
</evidence>
<protein>
    <submittedName>
        <fullName evidence="2">Uncharacterized protein</fullName>
    </submittedName>
</protein>
<name>A0AAN6XU56_9PEZI</name>
<evidence type="ECO:0000313" key="2">
    <source>
        <dbReference type="EMBL" id="KAK4204617.1"/>
    </source>
</evidence>